<dbReference type="InterPro" id="IPR050148">
    <property type="entry name" value="Terpene_synthase-like"/>
</dbReference>
<dbReference type="PANTHER" id="PTHR31225">
    <property type="entry name" value="OS04G0344100 PROTEIN-RELATED"/>
    <property type="match status" value="1"/>
</dbReference>
<sequence length="300" mass="35033">MAAMITSMLIIPRKPTINLSTFHRTLASKRCRISSNATATSFKPCSSQRSIDVKRRSGNYKSPFWDFDYIQSLNSEYKEERYLRRASALKVQVKMLMEEAVRSLEAVEQLELIDNLQRLGISYHFVDQIKNILNALQNDKHGKNYQTMERNLYSTALEFRLLRQHGFEASQELFDDFKNMEDGEFKASLGEDTKGLLQLYESSFLLTQGENTLDQAREFATKFLQKNLDQKLIIDENLLLLVHHALEIPLHWSVPRTNARWFIEAYERRSDMNPIVLELAKLDFNIVQAIHQEELKHVSR</sequence>
<dbReference type="Proteomes" id="UP000826271">
    <property type="component" value="Unassembled WGS sequence"/>
</dbReference>
<gene>
    <name evidence="3" type="ORF">BUALT_Bualt13G0036800</name>
</gene>
<dbReference type="FunFam" id="1.50.10.130:FF:000001">
    <property type="entry name" value="Isoprene synthase, chloroplastic"/>
    <property type="match status" value="1"/>
</dbReference>
<dbReference type="SUPFAM" id="SSF48239">
    <property type="entry name" value="Terpenoid cyclases/Protein prenyltransferases"/>
    <property type="match status" value="1"/>
</dbReference>
<dbReference type="SUPFAM" id="SSF48576">
    <property type="entry name" value="Terpenoid synthases"/>
    <property type="match status" value="1"/>
</dbReference>
<dbReference type="Gene3D" id="1.50.10.130">
    <property type="entry name" value="Terpene synthase, N-terminal domain"/>
    <property type="match status" value="1"/>
</dbReference>
<dbReference type="InterPro" id="IPR036965">
    <property type="entry name" value="Terpene_synth_N_sf"/>
</dbReference>
<dbReference type="PANTHER" id="PTHR31225:SF9">
    <property type="entry name" value="TERPENE SYNTHASE 10"/>
    <property type="match status" value="1"/>
</dbReference>
<keyword evidence="1" id="KW-0460">Magnesium</keyword>
<evidence type="ECO:0000313" key="3">
    <source>
        <dbReference type="EMBL" id="KAG8370953.1"/>
    </source>
</evidence>
<reference evidence="3" key="1">
    <citation type="submission" date="2019-10" db="EMBL/GenBank/DDBJ databases">
        <authorList>
            <person name="Zhang R."/>
            <person name="Pan Y."/>
            <person name="Wang J."/>
            <person name="Ma R."/>
            <person name="Yu S."/>
        </authorList>
    </citation>
    <scope>NUCLEOTIDE SEQUENCE</scope>
    <source>
        <strain evidence="3">LA-IB0</strain>
        <tissue evidence="3">Leaf</tissue>
    </source>
</reference>
<dbReference type="InterPro" id="IPR008949">
    <property type="entry name" value="Isoprenoid_synthase_dom_sf"/>
</dbReference>
<dbReference type="GO" id="GO:0016114">
    <property type="term" value="P:terpenoid biosynthetic process"/>
    <property type="evidence" value="ECO:0007669"/>
    <property type="project" value="InterPro"/>
</dbReference>
<feature type="domain" description="Terpene synthase N-terminal" evidence="2">
    <location>
        <begin position="65"/>
        <end position="246"/>
    </location>
</feature>
<evidence type="ECO:0000256" key="1">
    <source>
        <dbReference type="ARBA" id="ARBA00022842"/>
    </source>
</evidence>
<accession>A0AAV6WLA2</accession>
<organism evidence="3 4">
    <name type="scientific">Buddleja alternifolia</name>
    <dbReference type="NCBI Taxonomy" id="168488"/>
    <lineage>
        <taxon>Eukaryota</taxon>
        <taxon>Viridiplantae</taxon>
        <taxon>Streptophyta</taxon>
        <taxon>Embryophyta</taxon>
        <taxon>Tracheophyta</taxon>
        <taxon>Spermatophyta</taxon>
        <taxon>Magnoliopsida</taxon>
        <taxon>eudicotyledons</taxon>
        <taxon>Gunneridae</taxon>
        <taxon>Pentapetalae</taxon>
        <taxon>asterids</taxon>
        <taxon>lamiids</taxon>
        <taxon>Lamiales</taxon>
        <taxon>Scrophulariaceae</taxon>
        <taxon>Buddlejeae</taxon>
        <taxon>Buddleja</taxon>
    </lineage>
</organism>
<evidence type="ECO:0000259" key="2">
    <source>
        <dbReference type="Pfam" id="PF01397"/>
    </source>
</evidence>
<name>A0AAV6WLA2_9LAMI</name>
<evidence type="ECO:0000313" key="4">
    <source>
        <dbReference type="Proteomes" id="UP000826271"/>
    </source>
</evidence>
<dbReference type="SFLD" id="SFLDG01014">
    <property type="entry name" value="Terpene_Cyclase_Like_1_N-term"/>
    <property type="match status" value="1"/>
</dbReference>
<protein>
    <recommendedName>
        <fullName evidence="2">Terpene synthase N-terminal domain-containing protein</fullName>
    </recommendedName>
</protein>
<dbReference type="InterPro" id="IPR001906">
    <property type="entry name" value="Terpene_synth_N"/>
</dbReference>
<dbReference type="EMBL" id="WHWC01000013">
    <property type="protein sequence ID" value="KAG8370953.1"/>
    <property type="molecule type" value="Genomic_DNA"/>
</dbReference>
<dbReference type="Pfam" id="PF01397">
    <property type="entry name" value="Terpene_synth"/>
    <property type="match status" value="1"/>
</dbReference>
<proteinExistence type="predicted"/>
<dbReference type="AlphaFoldDB" id="A0AAV6WLA2"/>
<dbReference type="Gene3D" id="1.10.600.10">
    <property type="entry name" value="Farnesyl Diphosphate Synthase"/>
    <property type="match status" value="1"/>
</dbReference>
<dbReference type="InterPro" id="IPR008930">
    <property type="entry name" value="Terpenoid_cyclase/PrenylTrfase"/>
</dbReference>
<comment type="caution">
    <text evidence="3">The sequence shown here is derived from an EMBL/GenBank/DDBJ whole genome shotgun (WGS) entry which is preliminary data.</text>
</comment>
<keyword evidence="4" id="KW-1185">Reference proteome</keyword>
<dbReference type="GO" id="GO:0010333">
    <property type="term" value="F:terpene synthase activity"/>
    <property type="evidence" value="ECO:0007669"/>
    <property type="project" value="InterPro"/>
</dbReference>